<organism evidence="1 2">
    <name type="scientific">Aerosakkonema funiforme FACHB-1375</name>
    <dbReference type="NCBI Taxonomy" id="2949571"/>
    <lineage>
        <taxon>Bacteria</taxon>
        <taxon>Bacillati</taxon>
        <taxon>Cyanobacteriota</taxon>
        <taxon>Cyanophyceae</taxon>
        <taxon>Oscillatoriophycideae</taxon>
        <taxon>Aerosakkonematales</taxon>
        <taxon>Aerosakkonemataceae</taxon>
        <taxon>Aerosakkonema</taxon>
    </lineage>
</organism>
<accession>A0A926ZGY5</accession>
<evidence type="ECO:0000313" key="2">
    <source>
        <dbReference type="Proteomes" id="UP000641646"/>
    </source>
</evidence>
<comment type="caution">
    <text evidence="1">The sequence shown here is derived from an EMBL/GenBank/DDBJ whole genome shotgun (WGS) entry which is preliminary data.</text>
</comment>
<dbReference type="Proteomes" id="UP000641646">
    <property type="component" value="Unassembled WGS sequence"/>
</dbReference>
<dbReference type="AlphaFoldDB" id="A0A926ZGY5"/>
<proteinExistence type="predicted"/>
<dbReference type="EMBL" id="JACJPW010000007">
    <property type="protein sequence ID" value="MBD2180321.1"/>
    <property type="molecule type" value="Genomic_DNA"/>
</dbReference>
<sequence length="185" mass="21531">MKNMKNRRYRFNRATGKIYQESYSSLIEIPDYLDAVILHATPPVYGQPFPNQPAQNWINLCFLDRELSWSFALLNSGQSEALRPFLNYKTQQKDLLNYLTRISLVPQRSRSGNHWYAYAFEALPLPDRVNPLEILHGHSGLPLIDPNISLDFPEPESDLQQLKTLNSPQVEVKFSDSRSNFLNWY</sequence>
<gene>
    <name evidence="1" type="ORF">H6G03_04215</name>
</gene>
<dbReference type="RefSeq" id="WP_206756606.1">
    <property type="nucleotide sequence ID" value="NZ_JACJPW010000007.1"/>
</dbReference>
<keyword evidence="2" id="KW-1185">Reference proteome</keyword>
<name>A0A926ZGY5_9CYAN</name>
<reference evidence="1" key="2">
    <citation type="submission" date="2020-08" db="EMBL/GenBank/DDBJ databases">
        <authorList>
            <person name="Chen M."/>
            <person name="Teng W."/>
            <person name="Zhao L."/>
            <person name="Hu C."/>
            <person name="Zhou Y."/>
            <person name="Han B."/>
            <person name="Song L."/>
            <person name="Shu W."/>
        </authorList>
    </citation>
    <scope>NUCLEOTIDE SEQUENCE</scope>
    <source>
        <strain evidence="1">FACHB-1375</strain>
    </source>
</reference>
<reference evidence="1" key="1">
    <citation type="journal article" date="2015" name="ISME J.">
        <title>Draft Genome Sequence of Streptomyces incarnatus NRRL8089, which Produces the Nucleoside Antibiotic Sinefungin.</title>
        <authorList>
            <person name="Oshima K."/>
            <person name="Hattori M."/>
            <person name="Shimizu H."/>
            <person name="Fukuda K."/>
            <person name="Nemoto M."/>
            <person name="Inagaki K."/>
            <person name="Tamura T."/>
        </authorList>
    </citation>
    <scope>NUCLEOTIDE SEQUENCE</scope>
    <source>
        <strain evidence="1">FACHB-1375</strain>
    </source>
</reference>
<evidence type="ECO:0000313" key="1">
    <source>
        <dbReference type="EMBL" id="MBD2180321.1"/>
    </source>
</evidence>
<protein>
    <submittedName>
        <fullName evidence="1">Uncharacterized protein</fullName>
    </submittedName>
</protein>